<sequence>MYGLRASKRRFNLFYLEESELYTEDFSGYCIYKNIHSKEDHKEKGKFHICTKSIIFESDSHDISLMKFNYKNMIKIPQLSDSFNEKRKSIIEQNPQTSNKEGVFIQLSLNKLIEIQTNGPPSPYIIYDFEKEPFYFIQIIPIYQDVYNIYEWISKLYYVVKQSQNILYKKLIMDRNNKSKFNMSHTESVSEKPLLNSQMFVRQILPLQSVYGILYITDNNIYFQPMHSISTKPVKIIPIDEISRLYKRRFELRHIALELMLNNKNKSYYFACEDQQKRNQVYNALLGKVPISCISELSLDKVTLMWQNKKISNYEYLMNLNHAGNRSFADLSQYPVFPWILKNYDSEEIDLNDPHNYRDLRKTVGEFNLQRFKDFKDRYNEMPPPKFLYGTHYSTPGYVIGYLVRNKPEYMLKLQSGKFDKPDRLFKSIKGDWRNVMQNPTSLKELIPQFFGEDDSFLINYKELNFGIRQNGKKVDHVKLPKWAKNDAKLFLKIQKEALEHDIVSAQLHHWIDLIFGYKQRGPHAIEANNVFHPLTYEGYVDLDQISDPIERQAQRCQINEFGQCPKQLFKIAHPPRNSNQLQEDILKYDMSIKSDNFYEQQNLTYSEIINNSKYLWDISDRNLIVQNIQKVHKKHVTQIIKLVNKPNQIISIGEDGFLKVCDLQSKQVIKSFKICDLNLSSFVVLKEDEIFAIGCWDNKLYIFNLNYGSKIKIIKAHNESISSIGYLKSKCVLLTASWDCTVKSFDCEDGIINETSEDLFWDHDSQITNLAINQQEIYVAVGDVDGNVIILDFKNKNKIASYNINDQQIIKIIFSRGHIFVAGDRTVKHYELNKISHFQLEKQNGQITDIEIDEKHLILITNRGHLGIYDLLSEKKIGFYFNNYSIENEEEFPSDDQQFSTLTTQKDENQNVTAYIGSLNGSINIISKI</sequence>
<dbReference type="OMA" id="SNCISFR"/>
<dbReference type="InterPro" id="IPR036322">
    <property type="entry name" value="WD40_repeat_dom_sf"/>
</dbReference>
<dbReference type="SMART" id="SM00320">
    <property type="entry name" value="WD40"/>
    <property type="match status" value="5"/>
</dbReference>
<dbReference type="SMART" id="SM01026">
    <property type="entry name" value="Beach"/>
    <property type="match status" value="1"/>
</dbReference>
<dbReference type="EMBL" id="GL983420">
    <property type="protein sequence ID" value="EGR33579.1"/>
    <property type="molecule type" value="Genomic_DNA"/>
</dbReference>
<evidence type="ECO:0000259" key="2">
    <source>
        <dbReference type="PROSITE" id="PS51783"/>
    </source>
</evidence>
<dbReference type="InterPro" id="IPR050865">
    <property type="entry name" value="BEACH_Domain"/>
</dbReference>
<dbReference type="InterPro" id="IPR036372">
    <property type="entry name" value="BEACH_dom_sf"/>
</dbReference>
<dbReference type="PANTHER" id="PTHR13743:SF123">
    <property type="entry name" value="PROTEIN FAN"/>
    <property type="match status" value="1"/>
</dbReference>
<accession>G0QMH6</accession>
<dbReference type="GeneID" id="14909762"/>
<dbReference type="Pfam" id="PF14844">
    <property type="entry name" value="PH_BEACH"/>
    <property type="match status" value="1"/>
</dbReference>
<dbReference type="Gene3D" id="2.130.10.10">
    <property type="entry name" value="YVTN repeat-like/Quinoprotein amine dehydrogenase"/>
    <property type="match status" value="2"/>
</dbReference>
<evidence type="ECO:0000313" key="4">
    <source>
        <dbReference type="Proteomes" id="UP000008983"/>
    </source>
</evidence>
<organism evidence="3 4">
    <name type="scientific">Ichthyophthirius multifiliis</name>
    <name type="common">White spot disease agent</name>
    <name type="synonym">Ich</name>
    <dbReference type="NCBI Taxonomy" id="5932"/>
    <lineage>
        <taxon>Eukaryota</taxon>
        <taxon>Sar</taxon>
        <taxon>Alveolata</taxon>
        <taxon>Ciliophora</taxon>
        <taxon>Intramacronucleata</taxon>
        <taxon>Oligohymenophorea</taxon>
        <taxon>Hymenostomatida</taxon>
        <taxon>Ophryoglenina</taxon>
        <taxon>Ichthyophthirius</taxon>
    </lineage>
</organism>
<dbReference type="AlphaFoldDB" id="G0QMH6"/>
<dbReference type="InterPro" id="IPR015943">
    <property type="entry name" value="WD40/YVTN_repeat-like_dom_sf"/>
</dbReference>
<dbReference type="InterPro" id="IPR000409">
    <property type="entry name" value="BEACH_dom"/>
</dbReference>
<dbReference type="Gene3D" id="2.30.29.30">
    <property type="entry name" value="Pleckstrin-homology domain (PH domain)/Phosphotyrosine-binding domain (PTB)"/>
    <property type="match status" value="1"/>
</dbReference>
<dbReference type="OrthoDB" id="26681at2759"/>
<dbReference type="InterPro" id="IPR057496">
    <property type="entry name" value="FAN-like_PH"/>
</dbReference>
<dbReference type="CDD" id="cd06071">
    <property type="entry name" value="Beach"/>
    <property type="match status" value="1"/>
</dbReference>
<feature type="domain" description="BEACH" evidence="1">
    <location>
        <begin position="291"/>
        <end position="577"/>
    </location>
</feature>
<evidence type="ECO:0000259" key="1">
    <source>
        <dbReference type="PROSITE" id="PS50197"/>
    </source>
</evidence>
<gene>
    <name evidence="3" type="ORF">IMG5_048710</name>
</gene>
<dbReference type="Gene3D" id="1.10.1540.10">
    <property type="entry name" value="BEACH domain"/>
    <property type="match status" value="1"/>
</dbReference>
<name>G0QMH6_ICHMU</name>
<feature type="domain" description="BEACH-type PH" evidence="2">
    <location>
        <begin position="190"/>
        <end position="286"/>
    </location>
</feature>
<evidence type="ECO:0000313" key="3">
    <source>
        <dbReference type="EMBL" id="EGR33579.1"/>
    </source>
</evidence>
<proteinExistence type="predicted"/>
<dbReference type="Pfam" id="PF00400">
    <property type="entry name" value="WD40"/>
    <property type="match status" value="1"/>
</dbReference>
<dbReference type="PANTHER" id="PTHR13743">
    <property type="entry name" value="BEIGE/BEACH-RELATED"/>
    <property type="match status" value="1"/>
</dbReference>
<dbReference type="Pfam" id="PF02138">
    <property type="entry name" value="Beach"/>
    <property type="match status" value="1"/>
</dbReference>
<dbReference type="PROSITE" id="PS50197">
    <property type="entry name" value="BEACH"/>
    <property type="match status" value="1"/>
</dbReference>
<dbReference type="RefSeq" id="XP_004037565.1">
    <property type="nucleotide sequence ID" value="XM_004037517.1"/>
</dbReference>
<dbReference type="Proteomes" id="UP000008983">
    <property type="component" value="Unassembled WGS sequence"/>
</dbReference>
<dbReference type="InterPro" id="IPR001680">
    <property type="entry name" value="WD40_rpt"/>
</dbReference>
<reference evidence="3 4" key="1">
    <citation type="submission" date="2011-07" db="EMBL/GenBank/DDBJ databases">
        <authorList>
            <person name="Coyne R."/>
            <person name="Brami D."/>
            <person name="Johnson J."/>
            <person name="Hostetler J."/>
            <person name="Hannick L."/>
            <person name="Clark T."/>
            <person name="Cassidy-Hanley D."/>
            <person name="Inman J."/>
        </authorList>
    </citation>
    <scope>NUCLEOTIDE SEQUENCE [LARGE SCALE GENOMIC DNA]</scope>
    <source>
        <strain evidence="3 4">G5</strain>
    </source>
</reference>
<dbReference type="eggNOG" id="KOG1786">
    <property type="taxonomic scope" value="Eukaryota"/>
</dbReference>
<dbReference type="SUPFAM" id="SSF50978">
    <property type="entry name" value="WD40 repeat-like"/>
    <property type="match status" value="1"/>
</dbReference>
<dbReference type="InterPro" id="IPR023362">
    <property type="entry name" value="PH-BEACH_dom"/>
</dbReference>
<protein>
    <submittedName>
        <fullName evidence="3">Neutral sphingomyelinase activation associated factor, putative</fullName>
    </submittedName>
</protein>
<dbReference type="Pfam" id="PF25400">
    <property type="entry name" value="PH_FAN"/>
    <property type="match status" value="1"/>
</dbReference>
<dbReference type="PROSITE" id="PS51783">
    <property type="entry name" value="PH_BEACH"/>
    <property type="match status" value="1"/>
</dbReference>
<dbReference type="InterPro" id="IPR011993">
    <property type="entry name" value="PH-like_dom_sf"/>
</dbReference>
<dbReference type="SUPFAM" id="SSF81837">
    <property type="entry name" value="BEACH domain"/>
    <property type="match status" value="1"/>
</dbReference>
<dbReference type="STRING" id="857967.G0QMH6"/>
<keyword evidence="4" id="KW-1185">Reference proteome</keyword>
<dbReference type="InParanoid" id="G0QMH6"/>
<dbReference type="SUPFAM" id="SSF50729">
    <property type="entry name" value="PH domain-like"/>
    <property type="match status" value="1"/>
</dbReference>